<dbReference type="Pfam" id="PF04082">
    <property type="entry name" value="Fungal_trans"/>
    <property type="match status" value="1"/>
</dbReference>
<dbReference type="GO" id="GO:0003677">
    <property type="term" value="F:DNA binding"/>
    <property type="evidence" value="ECO:0007669"/>
    <property type="project" value="InterPro"/>
</dbReference>
<feature type="region of interest" description="Disordered" evidence="4">
    <location>
        <begin position="159"/>
        <end position="202"/>
    </location>
</feature>
<dbReference type="Proteomes" id="UP000629468">
    <property type="component" value="Unassembled WGS sequence"/>
</dbReference>
<gene>
    <name evidence="6" type="ORF">Agabi119p4_8829</name>
</gene>
<dbReference type="GO" id="GO:0008270">
    <property type="term" value="F:zinc ion binding"/>
    <property type="evidence" value="ECO:0007669"/>
    <property type="project" value="InterPro"/>
</dbReference>
<feature type="compositionally biased region" description="Basic and acidic residues" evidence="4">
    <location>
        <begin position="304"/>
        <end position="315"/>
    </location>
</feature>
<dbReference type="PANTHER" id="PTHR31001:SF89">
    <property type="entry name" value="ZN(2)-C6 FUNGAL-TYPE DOMAIN-CONTAINING PROTEIN"/>
    <property type="match status" value="1"/>
</dbReference>
<feature type="compositionally biased region" description="Polar residues" evidence="4">
    <location>
        <begin position="1002"/>
        <end position="1011"/>
    </location>
</feature>
<dbReference type="PROSITE" id="PS00463">
    <property type="entry name" value="ZN2_CY6_FUNGAL_1"/>
    <property type="match status" value="1"/>
</dbReference>
<evidence type="ECO:0000256" key="3">
    <source>
        <dbReference type="ARBA" id="ARBA00023242"/>
    </source>
</evidence>
<dbReference type="PROSITE" id="PS50048">
    <property type="entry name" value="ZN2_CY6_FUNGAL_2"/>
    <property type="match status" value="1"/>
</dbReference>
<evidence type="ECO:0000256" key="2">
    <source>
        <dbReference type="ARBA" id="ARBA00022723"/>
    </source>
</evidence>
<reference evidence="6 7" key="1">
    <citation type="journal article" name="Sci. Rep.">
        <title>Telomere-to-telomere assembled and centromere annotated genomes of the two main subspecies of the button mushroom Agaricus bisporus reveal especially polymorphic chromosome ends.</title>
        <authorList>
            <person name="Sonnenberg A.S.M."/>
            <person name="Sedaghat-Telgerd N."/>
            <person name="Lavrijssen B."/>
            <person name="Ohm R.A."/>
            <person name="Hendrickx P.M."/>
            <person name="Scholtmeijer K."/>
            <person name="Baars J.J.P."/>
            <person name="van Peer A."/>
        </authorList>
    </citation>
    <scope>NUCLEOTIDE SEQUENCE [LARGE SCALE GENOMIC DNA]</scope>
    <source>
        <strain evidence="6 7">H119_p4</strain>
    </source>
</reference>
<dbReference type="Pfam" id="PF00172">
    <property type="entry name" value="Zn_clus"/>
    <property type="match status" value="1"/>
</dbReference>
<dbReference type="PANTHER" id="PTHR31001">
    <property type="entry name" value="UNCHARACTERIZED TRANSCRIPTIONAL REGULATORY PROTEIN"/>
    <property type="match status" value="1"/>
</dbReference>
<dbReference type="CDD" id="cd00067">
    <property type="entry name" value="GAL4"/>
    <property type="match status" value="1"/>
</dbReference>
<name>A0A8H7EXK6_AGABI</name>
<evidence type="ECO:0000313" key="7">
    <source>
        <dbReference type="Proteomes" id="UP000629468"/>
    </source>
</evidence>
<evidence type="ECO:0000256" key="4">
    <source>
        <dbReference type="SAM" id="MobiDB-lite"/>
    </source>
</evidence>
<comment type="caution">
    <text evidence="6">The sequence shown here is derived from an EMBL/GenBank/DDBJ whole genome shotgun (WGS) entry which is preliminary data.</text>
</comment>
<feature type="region of interest" description="Disordered" evidence="4">
    <location>
        <begin position="290"/>
        <end position="315"/>
    </location>
</feature>
<keyword evidence="3" id="KW-0539">Nucleus</keyword>
<comment type="subcellular location">
    <subcellularLocation>
        <location evidence="1">Nucleus</location>
    </subcellularLocation>
</comment>
<keyword evidence="2" id="KW-0479">Metal-binding</keyword>
<dbReference type="Gene3D" id="4.10.240.10">
    <property type="entry name" value="Zn(2)-C6 fungal-type DNA-binding domain"/>
    <property type="match status" value="1"/>
</dbReference>
<feature type="domain" description="Zn(2)-C6 fungal-type" evidence="5">
    <location>
        <begin position="21"/>
        <end position="52"/>
    </location>
</feature>
<protein>
    <submittedName>
        <fullName evidence="6">Transcriptional regulator family: Fungal Specific TF</fullName>
    </submittedName>
</protein>
<dbReference type="InterPro" id="IPR050613">
    <property type="entry name" value="Sec_Metabolite_Reg"/>
</dbReference>
<feature type="compositionally biased region" description="Polar residues" evidence="4">
    <location>
        <begin position="902"/>
        <end position="921"/>
    </location>
</feature>
<dbReference type="InterPro" id="IPR001138">
    <property type="entry name" value="Zn2Cys6_DnaBD"/>
</dbReference>
<dbReference type="CDD" id="cd12148">
    <property type="entry name" value="fungal_TF_MHR"/>
    <property type="match status" value="1"/>
</dbReference>
<evidence type="ECO:0000256" key="1">
    <source>
        <dbReference type="ARBA" id="ARBA00004123"/>
    </source>
</evidence>
<dbReference type="InterPro" id="IPR007219">
    <property type="entry name" value="XnlR_reg_dom"/>
</dbReference>
<dbReference type="InterPro" id="IPR036864">
    <property type="entry name" value="Zn2-C6_fun-type_DNA-bd_sf"/>
</dbReference>
<proteinExistence type="predicted"/>
<feature type="compositionally biased region" description="Polar residues" evidence="4">
    <location>
        <begin position="83"/>
        <end position="104"/>
    </location>
</feature>
<dbReference type="AlphaFoldDB" id="A0A8H7EXK6"/>
<dbReference type="GO" id="GO:0005634">
    <property type="term" value="C:nucleus"/>
    <property type="evidence" value="ECO:0007669"/>
    <property type="project" value="UniProtKB-SubCell"/>
</dbReference>
<dbReference type="SUPFAM" id="SSF57701">
    <property type="entry name" value="Zn2/Cys6 DNA-binding domain"/>
    <property type="match status" value="1"/>
</dbReference>
<accession>A0A8H7EXK6</accession>
<organism evidence="6 7">
    <name type="scientific">Agaricus bisporus var. burnettii</name>
    <dbReference type="NCBI Taxonomy" id="192524"/>
    <lineage>
        <taxon>Eukaryota</taxon>
        <taxon>Fungi</taxon>
        <taxon>Dikarya</taxon>
        <taxon>Basidiomycota</taxon>
        <taxon>Agaricomycotina</taxon>
        <taxon>Agaricomycetes</taxon>
        <taxon>Agaricomycetidae</taxon>
        <taxon>Agaricales</taxon>
        <taxon>Agaricineae</taxon>
        <taxon>Agaricaceae</taxon>
        <taxon>Agaricus</taxon>
    </lineage>
</organism>
<dbReference type="SMART" id="SM00066">
    <property type="entry name" value="GAL4"/>
    <property type="match status" value="1"/>
</dbReference>
<dbReference type="GO" id="GO:0006351">
    <property type="term" value="P:DNA-templated transcription"/>
    <property type="evidence" value="ECO:0007669"/>
    <property type="project" value="InterPro"/>
</dbReference>
<feature type="region of interest" description="Disordered" evidence="4">
    <location>
        <begin position="899"/>
        <end position="1031"/>
    </location>
</feature>
<feature type="compositionally biased region" description="Low complexity" evidence="4">
    <location>
        <begin position="105"/>
        <end position="119"/>
    </location>
</feature>
<feature type="compositionally biased region" description="Polar residues" evidence="4">
    <location>
        <begin position="929"/>
        <end position="941"/>
    </location>
</feature>
<feature type="region of interest" description="Disordered" evidence="4">
    <location>
        <begin position="1107"/>
        <end position="1136"/>
    </location>
</feature>
<dbReference type="GO" id="GO:0000981">
    <property type="term" value="F:DNA-binding transcription factor activity, RNA polymerase II-specific"/>
    <property type="evidence" value="ECO:0007669"/>
    <property type="project" value="InterPro"/>
</dbReference>
<evidence type="ECO:0000313" key="6">
    <source>
        <dbReference type="EMBL" id="KAF7762236.1"/>
    </source>
</evidence>
<sequence length="1136" mass="124574">MDQQSPLAASVPQIRSRITVVCAECKRLKLKCDRRSPCSSCTKRDTVARCIYSPAAAEKVDLHSLNNRLMQVEATLAQLTSGTFQSSYPPAQPQNATGSHTPTLASPATSQSSHHTSASHQHHHHPAAIMTHERGSSCFLALSLDEIRSAWLDAAGSGRCNRPTPGRSVPPTKSEISSSKMECQPRLPRNMNPSFYPHSRHSNPQPLLPSISLYYSAPSPPPFGSPPHTPFLSITPAILGLLPTTPTCMRILARAKTIFDLRPVPLFGGWGRFQRNVISMLNDRPGINYATGPGDSSYPGDGANKSEHLSSDSGEKQRSGSLPFFSIACAVLAVGASVSAPELLGGENINAGFLYALSQQALSIWETSSSQKCERDYILYLVACLVGANYLLIVTSDTSEDSKEMEGRNEAAGKARAVFPLVGKMVNVARVIDLGKERAAWQEEESEYTSKGQSEGRIWEEFRRTVWWDVMFYDLFVSDALGHPSFISPLSYSPNFPEMSDMSYDPHSKRYVAARCRLVHLAQRVRHKLSHPGCCCGYTFDQATALEDDVRRWSRESLLLDDDERCDERRHMWELSIVAQLLILRAYIPFLISANSTASAKKHANVASVPNKGRSALDEKPPIQGSVLAMATQSCLGAAQTILRLGTKLKTSISKESNGGSTLVGPILMDIYSLERMVFDAVVITQSSTAVSVVSEAEVRRGFDILTEREFTLGQERREIWEGVQQRVFASGKLQFPPTGSGTKRKHDQLESPIATIDKTSIRKVEGVASKHPKISKQQPVIGIRYRPGKMLVTPPIRTAEPEYERFKVAEYSYIPDVDVRGAGNEQFHQHSLSPQQPKHHVGTYSDPPAVLSPQHHVTQVEHRTSVDSPMAQTKPMYHFDEAQAPATSFNDYARNHAVNGDAQTDHPSPASYRSNVSPFNSHRFGSPESFSKHTPNSQVAADSPTIGFDISDGQTTAKYPVGGPPKFGSDRQSFAPDNPQPHYDKSSPFPNPGAEVIRSPVLNSSASSVEGHSHRSSPARYEVPAPDSGHSSAGFISVGSYEPLGVRMEGSVSGTPIYERSLYDKVQQHQLLQHGSHTLSVNGHPPHNVITNSFIGELAQGFSIPTHHRHASHQSWTSTQPPQPLVDATASQNFW</sequence>
<feature type="region of interest" description="Disordered" evidence="4">
    <location>
        <begin position="83"/>
        <end position="126"/>
    </location>
</feature>
<dbReference type="EMBL" id="JABXXO010000012">
    <property type="protein sequence ID" value="KAF7762236.1"/>
    <property type="molecule type" value="Genomic_DNA"/>
</dbReference>
<evidence type="ECO:0000259" key="5">
    <source>
        <dbReference type="PROSITE" id="PS50048"/>
    </source>
</evidence>